<dbReference type="PRINTS" id="PR00261">
    <property type="entry name" value="LDLRECEPTOR"/>
</dbReference>
<feature type="transmembrane region" description="Helical" evidence="19">
    <location>
        <begin position="1020"/>
        <end position="1044"/>
    </location>
</feature>
<evidence type="ECO:0000256" key="16">
    <source>
        <dbReference type="PROSITE-ProRule" id="PRU00124"/>
    </source>
</evidence>
<feature type="disulfide bond" evidence="16">
    <location>
        <begin position="236"/>
        <end position="248"/>
    </location>
</feature>
<dbReference type="Gene3D" id="2.120.10.30">
    <property type="entry name" value="TolB, C-terminal domain"/>
    <property type="match status" value="1"/>
</dbReference>
<feature type="repeat" description="LDL-receptor class B" evidence="17">
    <location>
        <begin position="568"/>
        <end position="611"/>
    </location>
</feature>
<evidence type="ECO:0000256" key="10">
    <source>
        <dbReference type="ARBA" id="ARBA00022837"/>
    </source>
</evidence>
<dbReference type="GO" id="GO:0005576">
    <property type="term" value="C:extracellular region"/>
    <property type="evidence" value="ECO:0007669"/>
    <property type="project" value="UniProtKB-SubCell"/>
</dbReference>
<dbReference type="SMART" id="SM00181">
    <property type="entry name" value="EGF"/>
    <property type="match status" value="5"/>
</dbReference>
<organism evidence="22 23">
    <name type="scientific">Chironomus riparius</name>
    <dbReference type="NCBI Taxonomy" id="315576"/>
    <lineage>
        <taxon>Eukaryota</taxon>
        <taxon>Metazoa</taxon>
        <taxon>Ecdysozoa</taxon>
        <taxon>Arthropoda</taxon>
        <taxon>Hexapoda</taxon>
        <taxon>Insecta</taxon>
        <taxon>Pterygota</taxon>
        <taxon>Neoptera</taxon>
        <taxon>Endopterygota</taxon>
        <taxon>Diptera</taxon>
        <taxon>Nematocera</taxon>
        <taxon>Chironomoidea</taxon>
        <taxon>Chironomidae</taxon>
        <taxon>Chironominae</taxon>
        <taxon>Chironomus</taxon>
    </lineage>
</organism>
<evidence type="ECO:0000256" key="13">
    <source>
        <dbReference type="ARBA" id="ARBA00023157"/>
    </source>
</evidence>
<dbReference type="GO" id="GO:0016324">
    <property type="term" value="C:apical plasma membrane"/>
    <property type="evidence" value="ECO:0007669"/>
    <property type="project" value="TreeGrafter"/>
</dbReference>
<evidence type="ECO:0000256" key="7">
    <source>
        <dbReference type="ARBA" id="ARBA00022692"/>
    </source>
</evidence>
<evidence type="ECO:0000256" key="5">
    <source>
        <dbReference type="ARBA" id="ARBA00022536"/>
    </source>
</evidence>
<evidence type="ECO:0000256" key="1">
    <source>
        <dbReference type="ARBA" id="ARBA00004251"/>
    </source>
</evidence>
<feature type="disulfide bond" evidence="16">
    <location>
        <begin position="362"/>
        <end position="374"/>
    </location>
</feature>
<dbReference type="EMBL" id="OU895878">
    <property type="protein sequence ID" value="CAH1722419.1"/>
    <property type="molecule type" value="Genomic_DNA"/>
</dbReference>
<dbReference type="SUPFAM" id="SSF57184">
    <property type="entry name" value="Growth factor receptor domain"/>
    <property type="match status" value="1"/>
</dbReference>
<evidence type="ECO:0000313" key="22">
    <source>
        <dbReference type="EMBL" id="CAH1722419.1"/>
    </source>
</evidence>
<evidence type="ECO:0000256" key="8">
    <source>
        <dbReference type="ARBA" id="ARBA00022729"/>
    </source>
</evidence>
<evidence type="ECO:0000256" key="6">
    <source>
        <dbReference type="ARBA" id="ARBA00022583"/>
    </source>
</evidence>
<dbReference type="GO" id="GO:0006898">
    <property type="term" value="P:receptor-mediated endocytosis"/>
    <property type="evidence" value="ECO:0007669"/>
    <property type="project" value="TreeGrafter"/>
</dbReference>
<evidence type="ECO:0000256" key="17">
    <source>
        <dbReference type="PROSITE-ProRule" id="PRU00461"/>
    </source>
</evidence>
<evidence type="ECO:0000256" key="19">
    <source>
        <dbReference type="SAM" id="Phobius"/>
    </source>
</evidence>
<gene>
    <name evidence="22" type="ORF">CHIRRI_LOCUS8408</name>
</gene>
<evidence type="ECO:0000256" key="3">
    <source>
        <dbReference type="ARBA" id="ARBA00022475"/>
    </source>
</evidence>
<dbReference type="InterPro" id="IPR000742">
    <property type="entry name" value="EGF"/>
</dbReference>
<dbReference type="GO" id="GO:0042562">
    <property type="term" value="F:hormone binding"/>
    <property type="evidence" value="ECO:0007669"/>
    <property type="project" value="TreeGrafter"/>
</dbReference>
<dbReference type="FunFam" id="2.120.10.30:FF:000008">
    <property type="entry name" value="Low-density lipoprotein receptor-related protein 4"/>
    <property type="match status" value="1"/>
</dbReference>
<accession>A0A9P0IXA8</accession>
<comment type="caution">
    <text evidence="16">Lacks conserved residue(s) required for the propagation of feature annotation.</text>
</comment>
<dbReference type="SMART" id="SM00135">
    <property type="entry name" value="LY"/>
    <property type="match status" value="5"/>
</dbReference>
<feature type="disulfide bond" evidence="16">
    <location>
        <begin position="295"/>
        <end position="310"/>
    </location>
</feature>
<dbReference type="FunFam" id="2.10.25.10:FF:000009">
    <property type="entry name" value="Low-density lipoprotein receptor isoform 1"/>
    <property type="match status" value="1"/>
</dbReference>
<feature type="disulfide bond" evidence="16">
    <location>
        <begin position="243"/>
        <end position="261"/>
    </location>
</feature>
<dbReference type="PANTHER" id="PTHR22722:SF14">
    <property type="entry name" value="MEGALIN, ISOFORM A"/>
    <property type="match status" value="1"/>
</dbReference>
<dbReference type="Pfam" id="PF14670">
    <property type="entry name" value="FXa_inhibition"/>
    <property type="match status" value="2"/>
</dbReference>
<keyword evidence="10" id="KW-0106">Calcium</keyword>
<dbReference type="InterPro" id="IPR001881">
    <property type="entry name" value="EGF-like_Ca-bd_dom"/>
</dbReference>
<dbReference type="PROSITE" id="PS51120">
    <property type="entry name" value="LDLRB"/>
    <property type="match status" value="4"/>
</dbReference>
<dbReference type="CDD" id="cd00112">
    <property type="entry name" value="LDLa"/>
    <property type="match status" value="7"/>
</dbReference>
<dbReference type="Gene3D" id="4.10.400.10">
    <property type="entry name" value="Low-density Lipoprotein Receptor"/>
    <property type="match status" value="8"/>
</dbReference>
<feature type="repeat" description="LDL-receptor class B" evidence="17">
    <location>
        <begin position="699"/>
        <end position="743"/>
    </location>
</feature>
<keyword evidence="3" id="KW-1003">Cell membrane</keyword>
<feature type="chain" id="PRO_5040160723" description="EGF-like domain-containing protein" evidence="20">
    <location>
        <begin position="31"/>
        <end position="1098"/>
    </location>
</feature>
<dbReference type="InterPro" id="IPR023415">
    <property type="entry name" value="LDLR_class-A_CS"/>
</dbReference>
<dbReference type="InterPro" id="IPR002172">
    <property type="entry name" value="LDrepeatLR_classA_rpt"/>
</dbReference>
<feature type="signal peptide" evidence="20">
    <location>
        <begin position="1"/>
        <end position="30"/>
    </location>
</feature>
<comment type="subcellular location">
    <subcellularLocation>
        <location evidence="1">Cell membrane</location>
        <topology evidence="1">Single-pass type I membrane protein</topology>
    </subcellularLocation>
    <subcellularLocation>
        <location evidence="2">Secreted</location>
    </subcellularLocation>
</comment>
<dbReference type="OrthoDB" id="3936150at2759"/>
<dbReference type="InterPro" id="IPR018097">
    <property type="entry name" value="EGF_Ca-bd_CS"/>
</dbReference>
<evidence type="ECO:0000256" key="14">
    <source>
        <dbReference type="ARBA" id="ARBA00023170"/>
    </source>
</evidence>
<dbReference type="GO" id="GO:0005509">
    <property type="term" value="F:calcium ion binding"/>
    <property type="evidence" value="ECO:0007669"/>
    <property type="project" value="InterPro"/>
</dbReference>
<feature type="disulfide bond" evidence="16">
    <location>
        <begin position="109"/>
        <end position="121"/>
    </location>
</feature>
<dbReference type="InterPro" id="IPR049883">
    <property type="entry name" value="NOTCH1_EGF-like"/>
</dbReference>
<reference evidence="22" key="2">
    <citation type="submission" date="2022-10" db="EMBL/GenBank/DDBJ databases">
        <authorList>
            <consortium name="ENA_rothamsted_submissions"/>
            <consortium name="culmorum"/>
            <person name="King R."/>
        </authorList>
    </citation>
    <scope>NUCLEOTIDE SEQUENCE</scope>
</reference>
<feature type="disulfide bond" evidence="16">
    <location>
        <begin position="369"/>
        <end position="387"/>
    </location>
</feature>
<feature type="disulfide bond" evidence="16">
    <location>
        <begin position="116"/>
        <end position="134"/>
    </location>
</feature>
<keyword evidence="7 19" id="KW-0812">Transmembrane</keyword>
<feature type="disulfide bond" evidence="16">
    <location>
        <begin position="152"/>
        <end position="164"/>
    </location>
</feature>
<keyword evidence="15" id="KW-0325">Glycoprotein</keyword>
<keyword evidence="14" id="KW-0675">Receptor</keyword>
<feature type="disulfide bond" evidence="16">
    <location>
        <begin position="159"/>
        <end position="177"/>
    </location>
</feature>
<dbReference type="FunFam" id="4.10.400.10:FF:000030">
    <property type="entry name" value="Sortilin related receptor 1"/>
    <property type="match status" value="1"/>
</dbReference>
<dbReference type="GO" id="GO:0030001">
    <property type="term" value="P:metal ion transport"/>
    <property type="evidence" value="ECO:0007669"/>
    <property type="project" value="UniProtKB-ARBA"/>
</dbReference>
<dbReference type="InterPro" id="IPR036055">
    <property type="entry name" value="LDL_receptor-like_sf"/>
</dbReference>
<dbReference type="SUPFAM" id="SSF63825">
    <property type="entry name" value="YWTD domain"/>
    <property type="match status" value="1"/>
</dbReference>
<evidence type="ECO:0000256" key="2">
    <source>
        <dbReference type="ARBA" id="ARBA00004613"/>
    </source>
</evidence>
<keyword evidence="8 20" id="KW-0732">Signal</keyword>
<keyword evidence="13 16" id="KW-1015">Disulfide bond</keyword>
<keyword evidence="9" id="KW-0677">Repeat</keyword>
<name>A0A9P0IXA8_9DIPT</name>
<dbReference type="PROSITE" id="PS50068">
    <property type="entry name" value="LDLRA_2"/>
    <property type="match status" value="8"/>
</dbReference>
<feature type="disulfide bond" evidence="16">
    <location>
        <begin position="381"/>
        <end position="396"/>
    </location>
</feature>
<dbReference type="InterPro" id="IPR011042">
    <property type="entry name" value="6-blade_b-propeller_TolB-like"/>
</dbReference>
<evidence type="ECO:0000256" key="15">
    <source>
        <dbReference type="ARBA" id="ARBA00023180"/>
    </source>
</evidence>
<keyword evidence="11 19" id="KW-1133">Transmembrane helix</keyword>
<dbReference type="Proteomes" id="UP001153620">
    <property type="component" value="Chromosome 2"/>
</dbReference>
<keyword evidence="4" id="KW-0964">Secreted</keyword>
<dbReference type="SMART" id="SM00179">
    <property type="entry name" value="EGF_CA"/>
    <property type="match status" value="2"/>
</dbReference>
<dbReference type="AlphaFoldDB" id="A0A9P0IXA8"/>
<dbReference type="Pfam" id="PF00057">
    <property type="entry name" value="Ldl_recept_a"/>
    <property type="match status" value="8"/>
</dbReference>
<keyword evidence="23" id="KW-1185">Reference proteome</keyword>
<dbReference type="PROSITE" id="PS01186">
    <property type="entry name" value="EGF_2"/>
    <property type="match status" value="1"/>
</dbReference>
<feature type="disulfide bond" evidence="16">
    <location>
        <begin position="283"/>
        <end position="301"/>
    </location>
</feature>
<dbReference type="InterPro" id="IPR000033">
    <property type="entry name" value="LDLR_classB_rpt"/>
</dbReference>
<feature type="domain" description="EGF-like" evidence="21">
    <location>
        <begin position="465"/>
        <end position="480"/>
    </location>
</feature>
<feature type="region of interest" description="Disordered" evidence="18">
    <location>
        <begin position="842"/>
        <end position="867"/>
    </location>
</feature>
<proteinExistence type="predicted"/>
<sequence>MIINIVRSTSVFFSFCLFSFLLFTIAYVNGQNDNLSSPAQQQPNSKVNSININNRSVTNSNKEPQASDSVVIKKKYSNLNSKYETQSSVTSTTSIGLFPGPKKMRQPKCTDRQFQCKSGECIPIKYICDGESDCKDRSDEDPTECSNIKNECTKDQFQCDNGRCIPKRWQCDQEKDCNDGSDEDASHCHLEHLTHCRDNEFLCRNGESCIPRSWVCDSSPDCSDKSDESRCGDDTCRSDEFTCNNGRCIQNRWVCDRDDDCGDGSDEAKCTPKMCDPIKQFQCSEKYCITSKWRCDGEMDCPDGSDEKNCSIIIRRESSCVQAEYQCKDGITCIHRSWVCDGEQDCPGGDDEKPPICQNITCRADQFQCADKTCIHGRFHCSGKAECKDGSDELNCPIPDRTCDRKTEFDCGDGMCIQLSKVCDKIQDCPNMEDEPIDKCGRDECKANNGGCSDICVDTQAGFYCECRKGYKLLSDNRTCEDINECEIPGSCSQLCTNEQGGFKCECASGYLKDPRDHTKCKATEGHASLLFARRHDIRKISLDHREMTSIVNETRSATALDYVFRTGMIFWSDVTEQRVYKAPIDEGTEQIVVLQDKTVTSDGLAVDWIYNHIYFTDTKRYTIEIMNFDGNMGKVLIKDNLEIPRAIALNPLEGWMFWSDWGSNPRIERAGMDGTHRQTIVSYDVKWPNGLTLDIVQKRIYWVDAKLNVISSCNYDGTGRNLVLHSTDTLRHPFSITTFEDYVYWTDWDKEAVFRANKFNGKDVEPVTALHMLQHPMTIHVYHPYRQPDGENHCQAVNGHCSHLCLPAPHINDKSPRISCACPTGLKLLNDGLMCVEDDTQTTTTTTPEEVENSSTNHHETTEVKSMHPIHHHSSNIYDSDKDIFRSHRKGRGLNLHDKIIEIDRRLSLEYLNKSGICDILKRKEANSSDAGSSIGAGSPKDYALLPVNASDTYYWSSVLVEHSDNYRKKEVFENISSADKNFSHTNIKVLKFLCTRAGLYNNATQPEQVLNVAPDSGYIAIVTILIATLLLLVLTVLAVFVYRHYVHKNLTSINFDNPVYRKTTEDQVRLKKSLSPIIYPSTVGEELRALAQDCPI</sequence>
<evidence type="ECO:0000313" key="23">
    <source>
        <dbReference type="Proteomes" id="UP001153620"/>
    </source>
</evidence>
<reference evidence="22" key="1">
    <citation type="submission" date="2022-01" db="EMBL/GenBank/DDBJ databases">
        <authorList>
            <person name="King R."/>
        </authorList>
    </citation>
    <scope>NUCLEOTIDE SEQUENCE</scope>
</reference>
<evidence type="ECO:0000256" key="4">
    <source>
        <dbReference type="ARBA" id="ARBA00022525"/>
    </source>
</evidence>
<evidence type="ECO:0000259" key="21">
    <source>
        <dbReference type="PROSITE" id="PS01186"/>
    </source>
</evidence>
<keyword evidence="6" id="KW-0254">Endocytosis</keyword>
<dbReference type="InterPro" id="IPR051221">
    <property type="entry name" value="LDLR-related"/>
</dbReference>
<feature type="disulfide bond" evidence="16">
    <location>
        <begin position="411"/>
        <end position="429"/>
    </location>
</feature>
<evidence type="ECO:0000256" key="9">
    <source>
        <dbReference type="ARBA" id="ARBA00022737"/>
    </source>
</evidence>
<feature type="repeat" description="LDL-receptor class B" evidence="17">
    <location>
        <begin position="655"/>
        <end position="698"/>
    </location>
</feature>
<evidence type="ECO:0000256" key="12">
    <source>
        <dbReference type="ARBA" id="ARBA00023136"/>
    </source>
</evidence>
<feature type="disulfide bond" evidence="16">
    <location>
        <begin position="216"/>
        <end position="231"/>
    </location>
</feature>
<protein>
    <recommendedName>
        <fullName evidence="21">EGF-like domain-containing protein</fullName>
    </recommendedName>
</protein>
<evidence type="ECO:0000256" key="11">
    <source>
        <dbReference type="ARBA" id="ARBA00022989"/>
    </source>
</evidence>
<dbReference type="Pfam" id="PF00058">
    <property type="entry name" value="Ldl_recept_b"/>
    <property type="match status" value="2"/>
</dbReference>
<dbReference type="SUPFAM" id="SSF57424">
    <property type="entry name" value="LDL receptor-like module"/>
    <property type="match status" value="8"/>
</dbReference>
<dbReference type="PROSITE" id="PS01209">
    <property type="entry name" value="LDLRA_1"/>
    <property type="match status" value="4"/>
</dbReference>
<feature type="compositionally biased region" description="Basic and acidic residues" evidence="18">
    <location>
        <begin position="858"/>
        <end position="867"/>
    </location>
</feature>
<keyword evidence="5" id="KW-0245">EGF-like domain</keyword>
<keyword evidence="12 19" id="KW-0472">Membrane</keyword>
<dbReference type="GO" id="GO:0043235">
    <property type="term" value="C:receptor complex"/>
    <property type="evidence" value="ECO:0007669"/>
    <property type="project" value="TreeGrafter"/>
</dbReference>
<dbReference type="Pfam" id="PF07645">
    <property type="entry name" value="EGF_CA"/>
    <property type="match status" value="1"/>
</dbReference>
<evidence type="ECO:0000256" key="20">
    <source>
        <dbReference type="SAM" id="SignalP"/>
    </source>
</evidence>
<dbReference type="InterPro" id="IPR009030">
    <property type="entry name" value="Growth_fac_rcpt_cys_sf"/>
</dbReference>
<evidence type="ECO:0000256" key="18">
    <source>
        <dbReference type="SAM" id="MobiDB-lite"/>
    </source>
</evidence>
<dbReference type="FunFam" id="4.10.400.10:FF:000004">
    <property type="entry name" value="Low-density lipoprotein receptor-related protein 1"/>
    <property type="match status" value="1"/>
</dbReference>
<dbReference type="PANTHER" id="PTHR22722">
    <property type="entry name" value="LOW-DENSITY LIPOPROTEIN RECEPTOR-RELATED PROTEIN 2-RELATED"/>
    <property type="match status" value="1"/>
</dbReference>
<dbReference type="Gene3D" id="2.10.25.10">
    <property type="entry name" value="Laminin"/>
    <property type="match status" value="3"/>
</dbReference>
<dbReference type="SMART" id="SM00192">
    <property type="entry name" value="LDLa"/>
    <property type="match status" value="8"/>
</dbReference>
<feature type="repeat" description="LDL-receptor class B" evidence="17">
    <location>
        <begin position="612"/>
        <end position="654"/>
    </location>
</feature>
<dbReference type="PROSITE" id="PS01187">
    <property type="entry name" value="EGF_CA"/>
    <property type="match status" value="1"/>
</dbReference>
<dbReference type="CDD" id="cd00054">
    <property type="entry name" value="EGF_CA"/>
    <property type="match status" value="1"/>
</dbReference>
<feature type="disulfide bond" evidence="16">
    <location>
        <begin position="255"/>
        <end position="270"/>
    </location>
</feature>